<feature type="chain" id="PRO_5046176373" description="Lipoprotein" evidence="1">
    <location>
        <begin position="23"/>
        <end position="242"/>
    </location>
</feature>
<sequence>MNKKRYALWTSTIFAATLLVSGCQVLTGYQKIDEAESARSLVGSIQPLDGEVNIACAGTYHCEIVQIDRTLIIAPDTHEPVNPNMLVTLPNRNGIKKTANAPINMDMAPLTNKYAIKVVPLSASAMPGLTNYYARVMPAKREVHVNFYPENNEGYVERFAMIHDFVDTGTYKLRAYQKKSDTNSGSLLETASPEPLCVDLLQDNQVQRRFCKQLDTEHQGEFVEASVRQGLSAVSNTKKVKA</sequence>
<name>A0ABN4N0X7_9GAMM</name>
<keyword evidence="1" id="KW-0732">Signal</keyword>
<evidence type="ECO:0000256" key="1">
    <source>
        <dbReference type="SAM" id="SignalP"/>
    </source>
</evidence>
<reference evidence="2 3" key="1">
    <citation type="submission" date="2016-03" db="EMBL/GenBank/DDBJ databases">
        <title>Genome sequencing of Psychrobacter alimentarius PAMC 27889.</title>
        <authorList>
            <person name="Lee J."/>
            <person name="Kim O.-S."/>
        </authorList>
    </citation>
    <scope>NUCLEOTIDE SEQUENCE [LARGE SCALE GENOMIC DNA]</scope>
    <source>
        <strain evidence="2 3">PAMC 27889</strain>
    </source>
</reference>
<gene>
    <name evidence="2" type="ORF">A3K91_0933</name>
</gene>
<evidence type="ECO:0000313" key="2">
    <source>
        <dbReference type="EMBL" id="AMT96548.1"/>
    </source>
</evidence>
<dbReference type="RefSeq" id="WP_062844228.1">
    <property type="nucleotide sequence ID" value="NZ_CP014945.1"/>
</dbReference>
<accession>A0ABN4N0X7</accession>
<dbReference type="Proteomes" id="UP000076104">
    <property type="component" value="Chromosome"/>
</dbReference>
<feature type="signal peptide" evidence="1">
    <location>
        <begin position="1"/>
        <end position="22"/>
    </location>
</feature>
<protein>
    <recommendedName>
        <fullName evidence="4">Lipoprotein</fullName>
    </recommendedName>
</protein>
<dbReference type="EMBL" id="CP014945">
    <property type="protein sequence ID" value="AMT96548.1"/>
    <property type="molecule type" value="Genomic_DNA"/>
</dbReference>
<dbReference type="GeneID" id="33061093"/>
<evidence type="ECO:0000313" key="3">
    <source>
        <dbReference type="Proteomes" id="UP000076104"/>
    </source>
</evidence>
<proteinExistence type="predicted"/>
<keyword evidence="3" id="KW-1185">Reference proteome</keyword>
<evidence type="ECO:0008006" key="4">
    <source>
        <dbReference type="Google" id="ProtNLM"/>
    </source>
</evidence>
<organism evidence="2 3">
    <name type="scientific">Psychrobacter alimentarius</name>
    <dbReference type="NCBI Taxonomy" id="261164"/>
    <lineage>
        <taxon>Bacteria</taxon>
        <taxon>Pseudomonadati</taxon>
        <taxon>Pseudomonadota</taxon>
        <taxon>Gammaproteobacteria</taxon>
        <taxon>Moraxellales</taxon>
        <taxon>Moraxellaceae</taxon>
        <taxon>Psychrobacter</taxon>
    </lineage>
</organism>
<dbReference type="PROSITE" id="PS51257">
    <property type="entry name" value="PROKAR_LIPOPROTEIN"/>
    <property type="match status" value="1"/>
</dbReference>